<dbReference type="AlphaFoldDB" id="A0A6B0TVL1"/>
<sequence length="75" mass="8160">MRYWGINVAFACRMHTSLASTGLQVCVRHNAQAGGFFSIEGEPNLQHITHSSILILSTHLKSDTCRPVSSSSSDV</sequence>
<organism evidence="2">
    <name type="scientific">Ixodes ricinus</name>
    <name type="common">Common tick</name>
    <name type="synonym">Acarus ricinus</name>
    <dbReference type="NCBI Taxonomy" id="34613"/>
    <lineage>
        <taxon>Eukaryota</taxon>
        <taxon>Metazoa</taxon>
        <taxon>Ecdysozoa</taxon>
        <taxon>Arthropoda</taxon>
        <taxon>Chelicerata</taxon>
        <taxon>Arachnida</taxon>
        <taxon>Acari</taxon>
        <taxon>Parasitiformes</taxon>
        <taxon>Ixodida</taxon>
        <taxon>Ixodoidea</taxon>
        <taxon>Ixodidae</taxon>
        <taxon>Ixodinae</taxon>
        <taxon>Ixodes</taxon>
    </lineage>
</organism>
<reference evidence="2" key="1">
    <citation type="submission" date="2019-12" db="EMBL/GenBank/DDBJ databases">
        <title>An insight into the sialome of adult female Ixodes ricinus ticks feeding for 6 days.</title>
        <authorList>
            <person name="Perner J."/>
            <person name="Ribeiro J.M.C."/>
        </authorList>
    </citation>
    <scope>NUCLEOTIDE SEQUENCE</scope>
    <source>
        <strain evidence="2">Semi-engorged</strain>
        <tissue evidence="2">Salivary glands</tissue>
    </source>
</reference>
<evidence type="ECO:0000313" key="2">
    <source>
        <dbReference type="EMBL" id="MXU83358.1"/>
    </source>
</evidence>
<keyword evidence="1" id="KW-0732">Signal</keyword>
<feature type="signal peptide" evidence="1">
    <location>
        <begin position="1"/>
        <end position="19"/>
    </location>
</feature>
<protein>
    <submittedName>
        <fullName evidence="2">Putative secreted protein</fullName>
    </submittedName>
</protein>
<proteinExistence type="predicted"/>
<dbReference type="EMBL" id="GIFC01001275">
    <property type="protein sequence ID" value="MXU83358.1"/>
    <property type="molecule type" value="Transcribed_RNA"/>
</dbReference>
<feature type="chain" id="PRO_5025425338" evidence="1">
    <location>
        <begin position="20"/>
        <end position="75"/>
    </location>
</feature>
<name>A0A6B0TVL1_IXORI</name>
<accession>A0A6B0TVL1</accession>
<evidence type="ECO:0000256" key="1">
    <source>
        <dbReference type="SAM" id="SignalP"/>
    </source>
</evidence>